<dbReference type="Gene3D" id="2.40.50.180">
    <property type="entry name" value="CheA-289, Domain 4"/>
    <property type="match status" value="1"/>
</dbReference>
<accession>A0A098LMA7</accession>
<dbReference type="GO" id="GO:0006935">
    <property type="term" value="P:chemotaxis"/>
    <property type="evidence" value="ECO:0007669"/>
    <property type="project" value="InterPro"/>
</dbReference>
<sequence>MTFKLGKESFAANVGKVLEILEVPHITRVPKSPDYMTGVINLRGNVLPVIDTRIKFGLPKTECTVNTCIIVINVEINSESIIVGAMVDSVQEVLEIQESQIQPSPSIGSKYKAEFLDGMSKYHDEFIMLLNIDKVFSADELIIVKDSLIS</sequence>
<dbReference type="PROSITE" id="PS50851">
    <property type="entry name" value="CHEW"/>
    <property type="match status" value="1"/>
</dbReference>
<dbReference type="GO" id="GO:0005829">
    <property type="term" value="C:cytosol"/>
    <property type="evidence" value="ECO:0007669"/>
    <property type="project" value="TreeGrafter"/>
</dbReference>
<keyword evidence="3" id="KW-1185">Reference proteome</keyword>
<dbReference type="SMART" id="SM00260">
    <property type="entry name" value="CheW"/>
    <property type="match status" value="1"/>
</dbReference>
<dbReference type="InterPro" id="IPR002545">
    <property type="entry name" value="CheW-lke_dom"/>
</dbReference>
<dbReference type="CDD" id="cd00732">
    <property type="entry name" value="CheW"/>
    <property type="match status" value="1"/>
</dbReference>
<dbReference type="STRING" id="153721.MYP_4869"/>
<organism evidence="2 3">
    <name type="scientific">Sporocytophaga myxococcoides</name>
    <dbReference type="NCBI Taxonomy" id="153721"/>
    <lineage>
        <taxon>Bacteria</taxon>
        <taxon>Pseudomonadati</taxon>
        <taxon>Bacteroidota</taxon>
        <taxon>Cytophagia</taxon>
        <taxon>Cytophagales</taxon>
        <taxon>Cytophagaceae</taxon>
        <taxon>Sporocytophaga</taxon>
    </lineage>
</organism>
<evidence type="ECO:0000313" key="3">
    <source>
        <dbReference type="Proteomes" id="UP000030185"/>
    </source>
</evidence>
<dbReference type="EMBL" id="BBLT01000015">
    <property type="protein sequence ID" value="GAL87639.1"/>
    <property type="molecule type" value="Genomic_DNA"/>
</dbReference>
<dbReference type="Gene3D" id="2.30.30.40">
    <property type="entry name" value="SH3 Domains"/>
    <property type="match status" value="1"/>
</dbReference>
<dbReference type="PANTHER" id="PTHR22617:SF41">
    <property type="entry name" value="CHEMOTAXIS SIGNAL TRANSDUCTION SYSTEM ADAPTOR PROTEIN CHEW"/>
    <property type="match status" value="1"/>
</dbReference>
<dbReference type="InterPro" id="IPR039315">
    <property type="entry name" value="CheW"/>
</dbReference>
<feature type="domain" description="CheW-like" evidence="1">
    <location>
        <begin position="1"/>
        <end position="141"/>
    </location>
</feature>
<reference evidence="2 3" key="1">
    <citation type="submission" date="2014-09" db="EMBL/GenBank/DDBJ databases">
        <title>Sporocytophaga myxococcoides PG-01 genome sequencing.</title>
        <authorList>
            <person name="Liu L."/>
            <person name="Gao P.J."/>
            <person name="Chen G.J."/>
            <person name="Wang L.S."/>
        </authorList>
    </citation>
    <scope>NUCLEOTIDE SEQUENCE [LARGE SCALE GENOMIC DNA]</scope>
    <source>
        <strain evidence="2 3">PG-01</strain>
    </source>
</reference>
<evidence type="ECO:0000259" key="1">
    <source>
        <dbReference type="PROSITE" id="PS50851"/>
    </source>
</evidence>
<dbReference type="eggNOG" id="COG0835">
    <property type="taxonomic scope" value="Bacteria"/>
</dbReference>
<protein>
    <submittedName>
        <fullName evidence="2">Chemotaxis protein CheW</fullName>
    </submittedName>
</protein>
<dbReference type="GO" id="GO:0007165">
    <property type="term" value="P:signal transduction"/>
    <property type="evidence" value="ECO:0007669"/>
    <property type="project" value="InterPro"/>
</dbReference>
<gene>
    <name evidence="2" type="ORF">MYP_4869</name>
</gene>
<dbReference type="SUPFAM" id="SSF50341">
    <property type="entry name" value="CheW-like"/>
    <property type="match status" value="1"/>
</dbReference>
<dbReference type="AlphaFoldDB" id="A0A098LMA7"/>
<proteinExistence type="predicted"/>
<dbReference type="Proteomes" id="UP000030185">
    <property type="component" value="Unassembled WGS sequence"/>
</dbReference>
<dbReference type="PANTHER" id="PTHR22617">
    <property type="entry name" value="CHEMOTAXIS SENSOR HISTIDINE KINASE-RELATED"/>
    <property type="match status" value="1"/>
</dbReference>
<comment type="caution">
    <text evidence="2">The sequence shown here is derived from an EMBL/GenBank/DDBJ whole genome shotgun (WGS) entry which is preliminary data.</text>
</comment>
<dbReference type="Pfam" id="PF01584">
    <property type="entry name" value="CheW"/>
    <property type="match status" value="1"/>
</dbReference>
<evidence type="ECO:0000313" key="2">
    <source>
        <dbReference type="EMBL" id="GAL87639.1"/>
    </source>
</evidence>
<dbReference type="InterPro" id="IPR036061">
    <property type="entry name" value="CheW-like_dom_sf"/>
</dbReference>
<name>A0A098LMA7_9BACT</name>